<reference evidence="2" key="1">
    <citation type="journal article" date="2019" name="Int. J. Syst. Evol. Microbiol.">
        <title>The Global Catalogue of Microorganisms (GCM) 10K type strain sequencing project: providing services to taxonomists for standard genome sequencing and annotation.</title>
        <authorList>
            <consortium name="The Broad Institute Genomics Platform"/>
            <consortium name="The Broad Institute Genome Sequencing Center for Infectious Disease"/>
            <person name="Wu L."/>
            <person name="Ma J."/>
        </authorList>
    </citation>
    <scope>NUCLEOTIDE SEQUENCE [LARGE SCALE GENOMIC DNA]</scope>
    <source>
        <strain evidence="2">CGMCC 4.7275</strain>
    </source>
</reference>
<evidence type="ECO:0000313" key="2">
    <source>
        <dbReference type="Proteomes" id="UP000660265"/>
    </source>
</evidence>
<accession>A0ABQ2ESD5</accession>
<evidence type="ECO:0000313" key="1">
    <source>
        <dbReference type="EMBL" id="GGK23456.1"/>
    </source>
</evidence>
<sequence length="99" mass="11046">MDIELFYFEGCPNWHLTHERLAKALNVTGRSGQKVRLRSVDTNATAQALRFSGSPTIRIDGQDPFPAPGESYGLACRLYATPRRARRCAHRGPARPSPH</sequence>
<evidence type="ECO:0008006" key="3">
    <source>
        <dbReference type="Google" id="ProtNLM"/>
    </source>
</evidence>
<organism evidence="1 2">
    <name type="scientific">Streptomyces camponoticapitis</name>
    <dbReference type="NCBI Taxonomy" id="1616125"/>
    <lineage>
        <taxon>Bacteria</taxon>
        <taxon>Bacillati</taxon>
        <taxon>Actinomycetota</taxon>
        <taxon>Actinomycetes</taxon>
        <taxon>Kitasatosporales</taxon>
        <taxon>Streptomycetaceae</taxon>
        <taxon>Streptomyces</taxon>
    </lineage>
</organism>
<keyword evidence="2" id="KW-1185">Reference proteome</keyword>
<comment type="caution">
    <text evidence="1">The sequence shown here is derived from an EMBL/GenBank/DDBJ whole genome shotgun (WGS) entry which is preliminary data.</text>
</comment>
<proteinExistence type="predicted"/>
<gene>
    <name evidence="1" type="ORF">GCM10011583_64240</name>
</gene>
<dbReference type="EMBL" id="BMMV01000028">
    <property type="protein sequence ID" value="GGK23456.1"/>
    <property type="molecule type" value="Genomic_DNA"/>
</dbReference>
<name>A0ABQ2ESD5_9ACTN</name>
<protein>
    <recommendedName>
        <fullName evidence="3">Alkylmercury lyase</fullName>
    </recommendedName>
</protein>
<dbReference type="Proteomes" id="UP000660265">
    <property type="component" value="Unassembled WGS sequence"/>
</dbReference>